<reference evidence="1 2" key="1">
    <citation type="submission" date="2024-02" db="EMBL/GenBank/DDBJ databases">
        <title>Seven novel Bacillus-like species.</title>
        <authorList>
            <person name="Liu G."/>
        </authorList>
    </citation>
    <scope>NUCLEOTIDE SEQUENCE [LARGE SCALE GENOMIC DNA]</scope>
    <source>
        <strain evidence="1 2">FJAT-52054</strain>
    </source>
</reference>
<protein>
    <submittedName>
        <fullName evidence="1">Uncharacterized protein</fullName>
    </submittedName>
</protein>
<gene>
    <name evidence="1" type="ORF">WCV65_04055</name>
</gene>
<sequence length="63" mass="6518">MRRAGQKAGSLFVGRAAGVEGVDAESADAEAGSVPRCFTAKGDRDLYQEGLMGQGFASEVPEL</sequence>
<name>A0ABZ2NKE6_9BACI</name>
<accession>A0ABZ2NKE6</accession>
<keyword evidence="2" id="KW-1185">Reference proteome</keyword>
<evidence type="ECO:0000313" key="1">
    <source>
        <dbReference type="EMBL" id="WXB97685.1"/>
    </source>
</evidence>
<proteinExistence type="predicted"/>
<evidence type="ECO:0000313" key="2">
    <source>
        <dbReference type="Proteomes" id="UP001377337"/>
    </source>
</evidence>
<dbReference type="EMBL" id="CP147407">
    <property type="protein sequence ID" value="WXB97685.1"/>
    <property type="molecule type" value="Genomic_DNA"/>
</dbReference>
<dbReference type="Proteomes" id="UP001377337">
    <property type="component" value="Chromosome"/>
</dbReference>
<organism evidence="1 2">
    <name type="scientific">Metabacillus sediminis</name>
    <dbReference type="NCBI Taxonomy" id="3117746"/>
    <lineage>
        <taxon>Bacteria</taxon>
        <taxon>Bacillati</taxon>
        <taxon>Bacillota</taxon>
        <taxon>Bacilli</taxon>
        <taxon>Bacillales</taxon>
        <taxon>Bacillaceae</taxon>
        <taxon>Metabacillus</taxon>
    </lineage>
</organism>
<dbReference type="RefSeq" id="WP_338780294.1">
    <property type="nucleotide sequence ID" value="NZ_CP147407.1"/>
</dbReference>